<keyword evidence="3" id="KW-1185">Reference proteome</keyword>
<evidence type="ECO:0000313" key="2">
    <source>
        <dbReference type="EMBL" id="OJG00724.1"/>
    </source>
</evidence>
<evidence type="ECO:0000313" key="3">
    <source>
        <dbReference type="Proteomes" id="UP000182661"/>
    </source>
</evidence>
<protein>
    <submittedName>
        <fullName evidence="2">Uncharacterized protein</fullName>
    </submittedName>
</protein>
<reference evidence="2 3" key="1">
    <citation type="submission" date="2016-02" db="EMBL/GenBank/DDBJ databases">
        <title>Genome sequencing of a beta-galactosidase producing bacteria Rhizobium sp. 59.</title>
        <authorList>
            <person name="Wang D."/>
            <person name="Kot W."/>
            <person name="Qin Y."/>
            <person name="Hansen L."/>
            <person name="Naqvi K."/>
            <person name="Rensing C."/>
        </authorList>
    </citation>
    <scope>NUCLEOTIDE SEQUENCE [LARGE SCALE GENOMIC DNA]</scope>
    <source>
        <strain evidence="2 3">59</strain>
    </source>
</reference>
<keyword evidence="1" id="KW-0472">Membrane</keyword>
<evidence type="ECO:0000256" key="1">
    <source>
        <dbReference type="SAM" id="Phobius"/>
    </source>
</evidence>
<feature type="transmembrane region" description="Helical" evidence="1">
    <location>
        <begin position="46"/>
        <end position="67"/>
    </location>
</feature>
<dbReference type="AlphaFoldDB" id="A0A657LZ78"/>
<dbReference type="Proteomes" id="UP000182661">
    <property type="component" value="Unassembled WGS sequence"/>
</dbReference>
<dbReference type="RefSeq" id="WP_071831217.1">
    <property type="nucleotide sequence ID" value="NZ_LSRP01000013.1"/>
</dbReference>
<sequence length="72" mass="8196">MKHEHPPDTNLYRFRQVKWGNPRHKLNALRDKVPVAVDDDPPIGKLFWVLVSLITVAAFAAVLFYGLQSPTV</sequence>
<organism evidence="2 3">
    <name type="scientific">Pararhizobium antarcticum</name>
    <dbReference type="NCBI Taxonomy" id="1798805"/>
    <lineage>
        <taxon>Bacteria</taxon>
        <taxon>Pseudomonadati</taxon>
        <taxon>Pseudomonadota</taxon>
        <taxon>Alphaproteobacteria</taxon>
        <taxon>Hyphomicrobiales</taxon>
        <taxon>Rhizobiaceae</taxon>
        <taxon>Rhizobium/Agrobacterium group</taxon>
        <taxon>Pararhizobium</taxon>
    </lineage>
</organism>
<dbReference type="OrthoDB" id="8402965at2"/>
<dbReference type="EMBL" id="LSRP01000013">
    <property type="protein sequence ID" value="OJG00724.1"/>
    <property type="molecule type" value="Genomic_DNA"/>
</dbReference>
<gene>
    <name evidence="2" type="ORF">AX760_09640</name>
</gene>
<keyword evidence="1" id="KW-0812">Transmembrane</keyword>
<proteinExistence type="predicted"/>
<comment type="caution">
    <text evidence="2">The sequence shown here is derived from an EMBL/GenBank/DDBJ whole genome shotgun (WGS) entry which is preliminary data.</text>
</comment>
<name>A0A657LZ78_9HYPH</name>
<accession>A0A657LZ78</accession>
<keyword evidence="1" id="KW-1133">Transmembrane helix</keyword>